<dbReference type="Proteomes" id="UP000244906">
    <property type="component" value="Unassembled WGS sequence"/>
</dbReference>
<feature type="domain" description="BLUF" evidence="1">
    <location>
        <begin position="31"/>
        <end position="122"/>
    </location>
</feature>
<proteinExistence type="predicted"/>
<dbReference type="SMART" id="SM01034">
    <property type="entry name" value="BLUF"/>
    <property type="match status" value="1"/>
</dbReference>
<evidence type="ECO:0000259" key="1">
    <source>
        <dbReference type="PROSITE" id="PS50925"/>
    </source>
</evidence>
<keyword evidence="3" id="KW-1185">Reference proteome</keyword>
<dbReference type="InterPro" id="IPR036046">
    <property type="entry name" value="Acylphosphatase-like_dom_sf"/>
</dbReference>
<dbReference type="Gene3D" id="3.30.70.100">
    <property type="match status" value="1"/>
</dbReference>
<evidence type="ECO:0000313" key="3">
    <source>
        <dbReference type="Proteomes" id="UP000244906"/>
    </source>
</evidence>
<accession>A0A2V1GV78</accession>
<dbReference type="GO" id="GO:0071949">
    <property type="term" value="F:FAD binding"/>
    <property type="evidence" value="ECO:0007669"/>
    <property type="project" value="InterPro"/>
</dbReference>
<dbReference type="Pfam" id="PF04940">
    <property type="entry name" value="BLUF"/>
    <property type="match status" value="1"/>
</dbReference>
<evidence type="ECO:0000313" key="2">
    <source>
        <dbReference type="EMBL" id="PVZ63894.1"/>
    </source>
</evidence>
<comment type="caution">
    <text evidence="2">The sequence shown here is derived from an EMBL/GenBank/DDBJ whole genome shotgun (WGS) entry which is preliminary data.</text>
</comment>
<gene>
    <name evidence="2" type="ORF">DC094_20415</name>
</gene>
<dbReference type="AlphaFoldDB" id="A0A2V1GV78"/>
<dbReference type="SUPFAM" id="SSF54975">
    <property type="entry name" value="Acylphosphatase/BLUF domain-like"/>
    <property type="match status" value="1"/>
</dbReference>
<protein>
    <recommendedName>
        <fullName evidence="1">BLUF domain-containing protein</fullName>
    </recommendedName>
</protein>
<organism evidence="2 3">
    <name type="scientific">Pelagibaculum spongiae</name>
    <dbReference type="NCBI Taxonomy" id="2080658"/>
    <lineage>
        <taxon>Bacteria</taxon>
        <taxon>Pseudomonadati</taxon>
        <taxon>Pseudomonadota</taxon>
        <taxon>Gammaproteobacteria</taxon>
        <taxon>Oceanospirillales</taxon>
        <taxon>Pelagibaculum</taxon>
    </lineage>
</organism>
<dbReference type="EMBL" id="QDDL01000014">
    <property type="protein sequence ID" value="PVZ63894.1"/>
    <property type="molecule type" value="Genomic_DNA"/>
</dbReference>
<name>A0A2V1GV78_9GAMM</name>
<dbReference type="PROSITE" id="PS50925">
    <property type="entry name" value="BLUF"/>
    <property type="match status" value="1"/>
</dbReference>
<dbReference type="GO" id="GO:0009882">
    <property type="term" value="F:blue light photoreceptor activity"/>
    <property type="evidence" value="ECO:0007669"/>
    <property type="project" value="InterPro"/>
</dbReference>
<reference evidence="2 3" key="1">
    <citation type="submission" date="2018-04" db="EMBL/GenBank/DDBJ databases">
        <title>Thalassorhabdus spongiae gen. nov., sp. nov., isolated from a marine sponge in South-West Iceland.</title>
        <authorList>
            <person name="Knobloch S."/>
            <person name="Daussin A."/>
            <person name="Johannsson R."/>
            <person name="Marteinsson V.T."/>
        </authorList>
    </citation>
    <scope>NUCLEOTIDE SEQUENCE [LARGE SCALE GENOMIC DNA]</scope>
    <source>
        <strain evidence="2 3">Hp12</strain>
    </source>
</reference>
<sequence>MSLLTTIQPSKDQTFAVLFKEKKTQVMDNRAYSLVYTSTATEEISAEQIRQLLHSARPNNQRIGITGMLLYCEGLFIQAIEGEQQQVEALYRRICEDPRHHMVTTLLKRPIERRRFNEWEMGYYGPYADDLADEAGITDFLTVGLLRDELIKQPSLAMKLLMSFRRHSVRA</sequence>
<dbReference type="InterPro" id="IPR007024">
    <property type="entry name" value="BLUF_domain"/>
</dbReference>